<organism evidence="1 2">
    <name type="scientific">Pleurodeles waltl</name>
    <name type="common">Iberian ribbed newt</name>
    <dbReference type="NCBI Taxonomy" id="8319"/>
    <lineage>
        <taxon>Eukaryota</taxon>
        <taxon>Metazoa</taxon>
        <taxon>Chordata</taxon>
        <taxon>Craniata</taxon>
        <taxon>Vertebrata</taxon>
        <taxon>Euteleostomi</taxon>
        <taxon>Amphibia</taxon>
        <taxon>Batrachia</taxon>
        <taxon>Caudata</taxon>
        <taxon>Salamandroidea</taxon>
        <taxon>Salamandridae</taxon>
        <taxon>Pleurodelinae</taxon>
        <taxon>Pleurodeles</taxon>
    </lineage>
</organism>
<keyword evidence="2" id="KW-1185">Reference proteome</keyword>
<evidence type="ECO:0000313" key="2">
    <source>
        <dbReference type="Proteomes" id="UP001066276"/>
    </source>
</evidence>
<dbReference type="Proteomes" id="UP001066276">
    <property type="component" value="Chromosome 9"/>
</dbReference>
<comment type="caution">
    <text evidence="1">The sequence shown here is derived from an EMBL/GenBank/DDBJ whole genome shotgun (WGS) entry which is preliminary data.</text>
</comment>
<dbReference type="EMBL" id="JANPWB010000013">
    <property type="protein sequence ID" value="KAJ1106589.1"/>
    <property type="molecule type" value="Genomic_DNA"/>
</dbReference>
<proteinExistence type="predicted"/>
<name>A0AAV7MTV2_PLEWA</name>
<dbReference type="AlphaFoldDB" id="A0AAV7MTV2"/>
<gene>
    <name evidence="1" type="ORF">NDU88_003990</name>
</gene>
<reference evidence="1" key="1">
    <citation type="journal article" date="2022" name="bioRxiv">
        <title>Sequencing and chromosome-scale assembly of the giantPleurodeles waltlgenome.</title>
        <authorList>
            <person name="Brown T."/>
            <person name="Elewa A."/>
            <person name="Iarovenko S."/>
            <person name="Subramanian E."/>
            <person name="Araus A.J."/>
            <person name="Petzold A."/>
            <person name="Susuki M."/>
            <person name="Suzuki K.-i.T."/>
            <person name="Hayashi T."/>
            <person name="Toyoda A."/>
            <person name="Oliveira C."/>
            <person name="Osipova E."/>
            <person name="Leigh N.D."/>
            <person name="Simon A."/>
            <person name="Yun M.H."/>
        </authorList>
    </citation>
    <scope>NUCLEOTIDE SEQUENCE</scope>
    <source>
        <strain evidence="1">20211129_DDA</strain>
        <tissue evidence="1">Liver</tissue>
    </source>
</reference>
<evidence type="ECO:0000313" key="1">
    <source>
        <dbReference type="EMBL" id="KAJ1106589.1"/>
    </source>
</evidence>
<accession>A0AAV7MTV2</accession>
<protein>
    <submittedName>
        <fullName evidence="1">Uncharacterized protein</fullName>
    </submittedName>
</protein>
<sequence>MAPVDQPQLLMIWQLVSDLVPNPVEQQLPKLGSLWPVQVQTEVPPLDYNLESAVAEAAIAELAQSALTSILCISDQAAPSD</sequence>